<proteinExistence type="inferred from homology"/>
<feature type="compositionally biased region" description="Low complexity" evidence="7">
    <location>
        <begin position="85"/>
        <end position="103"/>
    </location>
</feature>
<feature type="region of interest" description="Disordered" evidence="7">
    <location>
        <begin position="592"/>
        <end position="615"/>
    </location>
</feature>
<name>A0A507CEJ5_9FUNG</name>
<dbReference type="OrthoDB" id="429671at2759"/>
<feature type="region of interest" description="Disordered" evidence="7">
    <location>
        <begin position="238"/>
        <end position="266"/>
    </location>
</feature>
<dbReference type="GO" id="GO:0005634">
    <property type="term" value="C:nucleus"/>
    <property type="evidence" value="ECO:0007669"/>
    <property type="project" value="TreeGrafter"/>
</dbReference>
<feature type="compositionally biased region" description="Low complexity" evidence="7">
    <location>
        <begin position="213"/>
        <end position="224"/>
    </location>
</feature>
<feature type="compositionally biased region" description="Low complexity" evidence="7">
    <location>
        <begin position="185"/>
        <end position="197"/>
    </location>
</feature>
<dbReference type="Proteomes" id="UP000319731">
    <property type="component" value="Unassembled WGS sequence"/>
</dbReference>
<reference evidence="9 10" key="1">
    <citation type="journal article" date="2019" name="Sci. Rep.">
        <title>Comparative genomics of chytrid fungi reveal insights into the obligate biotrophic and pathogenic lifestyle of Synchytrium endobioticum.</title>
        <authorList>
            <person name="van de Vossenberg B.T.L.H."/>
            <person name="Warris S."/>
            <person name="Nguyen H.D.T."/>
            <person name="van Gent-Pelzer M.P.E."/>
            <person name="Joly D.L."/>
            <person name="van de Geest H.C."/>
            <person name="Bonants P.J.M."/>
            <person name="Smith D.S."/>
            <person name="Levesque C.A."/>
            <person name="van der Lee T.A.J."/>
        </authorList>
    </citation>
    <scope>NUCLEOTIDE SEQUENCE [LARGE SCALE GENOMIC DNA]</scope>
    <source>
        <strain evidence="9 10">JEL517</strain>
    </source>
</reference>
<feature type="region of interest" description="Disordered" evidence="7">
    <location>
        <begin position="36"/>
        <end position="224"/>
    </location>
</feature>
<dbReference type="PANTHER" id="PTHR24006:SF687">
    <property type="entry name" value="UBIQUITIN CARBOXYL-TERMINAL HYDROLASE 10"/>
    <property type="match status" value="1"/>
</dbReference>
<feature type="compositionally biased region" description="Low complexity" evidence="7">
    <location>
        <begin position="337"/>
        <end position="393"/>
    </location>
</feature>
<dbReference type="EC" id="3.4.19.12" evidence="6"/>
<dbReference type="InterPro" id="IPR018200">
    <property type="entry name" value="USP_CS"/>
</dbReference>
<keyword evidence="5 6" id="KW-0788">Thiol protease</keyword>
<gene>
    <name evidence="9" type="ORF">SmJEL517_g00063</name>
</gene>
<dbReference type="InterPro" id="IPR050164">
    <property type="entry name" value="Peptidase_C19"/>
</dbReference>
<sequence>MNKKALVFGDLTQDEVDAVLQSDKLLEQFITGWSSDELHQLPKSTRKSKHKSTTENAHGSSRISKDAASSPFSPGHTAFGSPVLPRSSASTTTRSTPTTTRSTPIRHPQSLPDHQPVLDLVTVSQTAPSAAKTKPPLAADTNSIPRTTTLQPKPTVDVPSSAPTPPASSLAIPNNIAPATITPQPSSKPAWSSIASSRPQQPSISKPPVINNVSASSPASSSALSSPVLSHTIATPVSPTLSTTSSSSLHPTTTVEQVQSKTDTSSSIISYSSIASTASSAANRQHLANGRIPNGVLTPHQLQQRQLNSNALKPPLPSTPLPNVVTTSMMTPPPSSSPQQNPQNSSVSSTSSSPTPAPESITSPAATPATTENGNGSLLSSTTTTPSQKSTSPVVLSPKTSPISWAGVAKIGVGPGTEKGVGAVGHVSKPGARKQSFYEKPSDLLKHFEPSLDCPLIIPRGLVNNGNMCFMNAILQPLVYCPPFYNLMKMVGKRVSHSFSRRTPLTEAVIMFLNEFDIEDETQRIPPEADPSTPFAPEYVYDALKSLKKINSTKGRQEDAEEFLGFILDGVHEELLEVMHEGDPSALAARNSTNSNGSQMAGKEAMPESNDWTEVGKGNKTLVTRRTEISTSPITKIFVGRMRSTIRHPGSRDSVTDEPFMFLHLDINPDSVSTIDDALRNVAVPEVLDEFTSPTKGTKVEATKQNLLDTFPPILLLHLKRFVYTHTGGTQKIHKHVAYSTELDVLADIISPTTRATISAVKYQLFAVVYHHGKLAAGGHYTCDVLRAPNQWLNIDDALVQKVHVSEVLREKRDRDVYMLMFRKI</sequence>
<keyword evidence="10" id="KW-1185">Reference proteome</keyword>
<dbReference type="SUPFAM" id="SSF54001">
    <property type="entry name" value="Cysteine proteinases"/>
    <property type="match status" value="1"/>
</dbReference>
<feature type="region of interest" description="Disordered" evidence="7">
    <location>
        <begin position="309"/>
        <end position="399"/>
    </location>
</feature>
<comment type="similarity">
    <text evidence="6">Belongs to the peptidase C19 family.</text>
</comment>
<evidence type="ECO:0000313" key="10">
    <source>
        <dbReference type="Proteomes" id="UP000319731"/>
    </source>
</evidence>
<organism evidence="9 10">
    <name type="scientific">Synchytrium microbalum</name>
    <dbReference type="NCBI Taxonomy" id="1806994"/>
    <lineage>
        <taxon>Eukaryota</taxon>
        <taxon>Fungi</taxon>
        <taxon>Fungi incertae sedis</taxon>
        <taxon>Chytridiomycota</taxon>
        <taxon>Chytridiomycota incertae sedis</taxon>
        <taxon>Chytridiomycetes</taxon>
        <taxon>Synchytriales</taxon>
        <taxon>Synchytriaceae</taxon>
        <taxon>Synchytrium</taxon>
    </lineage>
</organism>
<evidence type="ECO:0000313" key="9">
    <source>
        <dbReference type="EMBL" id="TPX38052.1"/>
    </source>
</evidence>
<dbReference type="GO" id="GO:0004843">
    <property type="term" value="F:cysteine-type deubiquitinase activity"/>
    <property type="evidence" value="ECO:0007669"/>
    <property type="project" value="UniProtKB-UniRule"/>
</dbReference>
<dbReference type="AlphaFoldDB" id="A0A507CEJ5"/>
<comment type="catalytic activity">
    <reaction evidence="1 6">
        <text>Thiol-dependent hydrolysis of ester, thioester, amide, peptide and isopeptide bonds formed by the C-terminal Gly of ubiquitin (a 76-residue protein attached to proteins as an intracellular targeting signal).</text>
        <dbReference type="EC" id="3.4.19.12"/>
    </reaction>
</comment>
<evidence type="ECO:0000256" key="3">
    <source>
        <dbReference type="ARBA" id="ARBA00022786"/>
    </source>
</evidence>
<comment type="caution">
    <text evidence="9">The sequence shown here is derived from an EMBL/GenBank/DDBJ whole genome shotgun (WGS) entry which is preliminary data.</text>
</comment>
<dbReference type="InterPro" id="IPR038765">
    <property type="entry name" value="Papain-like_cys_pep_sf"/>
</dbReference>
<dbReference type="PROSITE" id="PS00972">
    <property type="entry name" value="USP_1"/>
    <property type="match status" value="1"/>
</dbReference>
<evidence type="ECO:0000256" key="1">
    <source>
        <dbReference type="ARBA" id="ARBA00000707"/>
    </source>
</evidence>
<keyword evidence="4 6" id="KW-0378">Hydrolase</keyword>
<protein>
    <recommendedName>
        <fullName evidence="6">Ubiquitin carboxyl-terminal hydrolase</fullName>
        <ecNumber evidence="6">3.4.19.12</ecNumber>
    </recommendedName>
</protein>
<dbReference type="PROSITE" id="PS00973">
    <property type="entry name" value="USP_2"/>
    <property type="match status" value="1"/>
</dbReference>
<dbReference type="PANTHER" id="PTHR24006">
    <property type="entry name" value="UBIQUITIN CARBOXYL-TERMINAL HYDROLASE"/>
    <property type="match status" value="1"/>
</dbReference>
<dbReference type="GO" id="GO:0006508">
    <property type="term" value="P:proteolysis"/>
    <property type="evidence" value="ECO:0007669"/>
    <property type="project" value="UniProtKB-KW"/>
</dbReference>
<dbReference type="RefSeq" id="XP_031027767.1">
    <property type="nucleotide sequence ID" value="XM_031165993.1"/>
</dbReference>
<dbReference type="InterPro" id="IPR001394">
    <property type="entry name" value="Peptidase_C19_UCH"/>
</dbReference>
<evidence type="ECO:0000259" key="8">
    <source>
        <dbReference type="PROSITE" id="PS50235"/>
    </source>
</evidence>
<keyword evidence="2 6" id="KW-0645">Protease</keyword>
<dbReference type="Gene3D" id="3.90.70.10">
    <property type="entry name" value="Cysteine proteinases"/>
    <property type="match status" value="1"/>
</dbReference>
<evidence type="ECO:0000256" key="5">
    <source>
        <dbReference type="ARBA" id="ARBA00022807"/>
    </source>
</evidence>
<dbReference type="GeneID" id="42001290"/>
<dbReference type="EMBL" id="QEAO01000001">
    <property type="protein sequence ID" value="TPX38052.1"/>
    <property type="molecule type" value="Genomic_DNA"/>
</dbReference>
<evidence type="ECO:0000256" key="7">
    <source>
        <dbReference type="SAM" id="MobiDB-lite"/>
    </source>
</evidence>
<dbReference type="PROSITE" id="PS50235">
    <property type="entry name" value="USP_3"/>
    <property type="match status" value="1"/>
</dbReference>
<dbReference type="CDD" id="cd02257">
    <property type="entry name" value="Peptidase_C19"/>
    <property type="match status" value="1"/>
</dbReference>
<evidence type="ECO:0000256" key="2">
    <source>
        <dbReference type="ARBA" id="ARBA00022670"/>
    </source>
</evidence>
<feature type="compositionally biased region" description="Polar residues" evidence="7">
    <location>
        <begin position="140"/>
        <end position="152"/>
    </location>
</feature>
<dbReference type="GO" id="GO:0005829">
    <property type="term" value="C:cytosol"/>
    <property type="evidence" value="ECO:0007669"/>
    <property type="project" value="TreeGrafter"/>
</dbReference>
<evidence type="ECO:0000256" key="6">
    <source>
        <dbReference type="RuleBase" id="RU366025"/>
    </source>
</evidence>
<feature type="domain" description="USP" evidence="8">
    <location>
        <begin position="460"/>
        <end position="825"/>
    </location>
</feature>
<keyword evidence="3 6" id="KW-0833">Ubl conjugation pathway</keyword>
<accession>A0A507CEJ5</accession>
<evidence type="ECO:0000256" key="4">
    <source>
        <dbReference type="ARBA" id="ARBA00022801"/>
    </source>
</evidence>
<dbReference type="GO" id="GO:0016579">
    <property type="term" value="P:protein deubiquitination"/>
    <property type="evidence" value="ECO:0007669"/>
    <property type="project" value="InterPro"/>
</dbReference>
<dbReference type="Pfam" id="PF00443">
    <property type="entry name" value="UCH"/>
    <property type="match status" value="1"/>
</dbReference>
<dbReference type="InterPro" id="IPR028889">
    <property type="entry name" value="USP"/>
</dbReference>
<dbReference type="STRING" id="1806994.A0A507CEJ5"/>